<accession>A0ABN6S7S1</accession>
<dbReference type="Proteomes" id="UP001321766">
    <property type="component" value="Chromosome"/>
</dbReference>
<proteinExistence type="predicted"/>
<sequence>MIPRDVHLTYLERNFVKLPLDITPAQGGDIGEMVEVSTDIEELLEFVGQQPLAPVGMMELVAQAAQKAATVYYRGAERPHDIADCRLLLQNIANKNDALIRRFGELISQELQARQVPKPYAVQNKPGLISSFVEAGYGSENECISVLDTIEQSLSTFESTSRQN</sequence>
<name>A0ABN6S7S1_9BIFI</name>
<dbReference type="EMBL" id="AP026798">
    <property type="protein sequence ID" value="BDR52212.1"/>
    <property type="molecule type" value="Genomic_DNA"/>
</dbReference>
<evidence type="ECO:0000313" key="1">
    <source>
        <dbReference type="EMBL" id="BDR52212.1"/>
    </source>
</evidence>
<organism evidence="1 2">
    <name type="scientific">Bombiscardovia nodaiensis</name>
    <dbReference type="NCBI Taxonomy" id="2932181"/>
    <lineage>
        <taxon>Bacteria</taxon>
        <taxon>Bacillati</taxon>
        <taxon>Actinomycetota</taxon>
        <taxon>Actinomycetes</taxon>
        <taxon>Bifidobacteriales</taxon>
        <taxon>Bifidobacteriaceae</taxon>
        <taxon>Bombiscardovia</taxon>
    </lineage>
</organism>
<gene>
    <name evidence="1" type="ORF">KIM372_01190</name>
</gene>
<reference evidence="1 2" key="1">
    <citation type="journal article" date="2023" name="Microbiol. Spectr.">
        <title>Symbiosis of Carpenter Bees with Uncharacterized Lactic Acid Bacteria Showing NAD Auxotrophy.</title>
        <authorList>
            <person name="Kawasaki S."/>
            <person name="Ozawa K."/>
            <person name="Mori T."/>
            <person name="Yamamoto A."/>
            <person name="Ito M."/>
            <person name="Ohkuma M."/>
            <person name="Sakamoto M."/>
            <person name="Matsutani M."/>
        </authorList>
    </citation>
    <scope>NUCLEOTIDE SEQUENCE [LARGE SCALE GENOMIC DNA]</scope>
    <source>
        <strain evidence="1 2">Kim37-2</strain>
    </source>
</reference>
<protein>
    <submittedName>
        <fullName evidence="1">Uncharacterized protein</fullName>
    </submittedName>
</protein>
<evidence type="ECO:0000313" key="2">
    <source>
        <dbReference type="Proteomes" id="UP001321766"/>
    </source>
</evidence>
<keyword evidence="2" id="KW-1185">Reference proteome</keyword>